<evidence type="ECO:0000256" key="2">
    <source>
        <dbReference type="ARBA" id="ARBA00022516"/>
    </source>
</evidence>
<keyword evidence="9 11" id="KW-1208">Phospholipid metabolism</keyword>
<keyword evidence="12" id="KW-0812">Transmembrane</keyword>
<reference evidence="13" key="1">
    <citation type="submission" date="2020-01" db="EMBL/GenBank/DDBJ databases">
        <authorList>
            <person name="Meier V. D."/>
            <person name="Meier V D."/>
        </authorList>
    </citation>
    <scope>NUCLEOTIDE SEQUENCE</scope>
    <source>
        <strain evidence="13">HLG_WM_MAG_10</strain>
    </source>
</reference>
<keyword evidence="3 11" id="KW-0210">Decarboxylase</keyword>
<feature type="transmembrane region" description="Helical" evidence="12">
    <location>
        <begin position="36"/>
        <end position="56"/>
    </location>
</feature>
<evidence type="ECO:0000256" key="10">
    <source>
        <dbReference type="ARBA" id="ARBA00023317"/>
    </source>
</evidence>
<keyword evidence="2 11" id="KW-0444">Lipid biosynthesis</keyword>
<dbReference type="UniPathway" id="UPA00558">
    <property type="reaction ID" value="UER00616"/>
</dbReference>
<dbReference type="EMBL" id="CACVAQ010000015">
    <property type="protein sequence ID" value="CAA6798993.1"/>
    <property type="molecule type" value="Genomic_DNA"/>
</dbReference>
<evidence type="ECO:0000256" key="7">
    <source>
        <dbReference type="ARBA" id="ARBA00023209"/>
    </source>
</evidence>
<keyword evidence="7 11" id="KW-0594">Phospholipid biosynthesis</keyword>
<evidence type="ECO:0000256" key="3">
    <source>
        <dbReference type="ARBA" id="ARBA00022793"/>
    </source>
</evidence>
<evidence type="ECO:0000256" key="5">
    <source>
        <dbReference type="ARBA" id="ARBA00023136"/>
    </source>
</evidence>
<evidence type="ECO:0000256" key="1">
    <source>
        <dbReference type="ARBA" id="ARBA00022475"/>
    </source>
</evidence>
<accession>A0A6S6S8M1</accession>
<dbReference type="InterPro" id="IPR003817">
    <property type="entry name" value="PS_Dcarbxylase"/>
</dbReference>
<evidence type="ECO:0000256" key="4">
    <source>
        <dbReference type="ARBA" id="ARBA00023098"/>
    </source>
</evidence>
<name>A0A6S6S8M1_9BACT</name>
<keyword evidence="4 11" id="KW-0443">Lipid metabolism</keyword>
<evidence type="ECO:0000256" key="9">
    <source>
        <dbReference type="ARBA" id="ARBA00023264"/>
    </source>
</evidence>
<feature type="site" description="Cleavage (non-hydrolytic); by autocatalysis" evidence="11">
    <location>
        <begin position="190"/>
        <end position="191"/>
    </location>
</feature>
<evidence type="ECO:0000256" key="12">
    <source>
        <dbReference type="SAM" id="Phobius"/>
    </source>
</evidence>
<dbReference type="GO" id="GO:0006646">
    <property type="term" value="P:phosphatidylethanolamine biosynthetic process"/>
    <property type="evidence" value="ECO:0007669"/>
    <property type="project" value="UniProtKB-UniRule"/>
</dbReference>
<comment type="PTM">
    <text evidence="11">Is synthesized initially as an inactive proenzyme. Formation of the active enzyme involves a self-maturation process in which the active site pyruvoyl group is generated from an internal serine residue via an autocatalytic post-translational modification. Two non-identical subunits are generated from the proenzyme in this reaction, and the pyruvate is formed at the N-terminus of the alpha chain, which is derived from the carboxyl end of the proenzyme. The post-translation cleavage follows an unusual pathway, termed non-hydrolytic serinolysis, in which the side chain hydroxyl group of the serine supplies its oxygen atom to form the C-terminus of the beta chain, while the remainder of the serine residue undergoes an oxidative deamination to produce ammonia and the pyruvoyl prosthetic group on the alpha chain.</text>
</comment>
<dbReference type="AlphaFoldDB" id="A0A6S6S8M1"/>
<protein>
    <recommendedName>
        <fullName evidence="11">Phosphatidylserine decarboxylase proenzyme</fullName>
        <ecNumber evidence="11">4.1.1.65</ecNumber>
    </recommendedName>
    <component>
        <recommendedName>
            <fullName evidence="11">Phosphatidylserine decarboxylase alpha chain</fullName>
        </recommendedName>
    </component>
    <component>
        <recommendedName>
            <fullName evidence="11">Phosphatidylserine decarboxylase beta chain</fullName>
        </recommendedName>
    </component>
</protein>
<organism evidence="13">
    <name type="scientific">uncultured Aureispira sp</name>
    <dbReference type="NCBI Taxonomy" id="1331704"/>
    <lineage>
        <taxon>Bacteria</taxon>
        <taxon>Pseudomonadati</taxon>
        <taxon>Bacteroidota</taxon>
        <taxon>Saprospiria</taxon>
        <taxon>Saprospirales</taxon>
        <taxon>Saprospiraceae</taxon>
        <taxon>Aureispira</taxon>
        <taxon>environmental samples</taxon>
    </lineage>
</organism>
<keyword evidence="5 11" id="KW-0472">Membrane</keyword>
<evidence type="ECO:0000256" key="11">
    <source>
        <dbReference type="HAMAP-Rule" id="MF_00664"/>
    </source>
</evidence>
<comment type="similarity">
    <text evidence="11">Belongs to the phosphatidylserine decarboxylase family. PSD-A subfamily.</text>
</comment>
<comment type="catalytic activity">
    <reaction evidence="11">
        <text>a 1,2-diacyl-sn-glycero-3-phospho-L-serine + H(+) = a 1,2-diacyl-sn-glycero-3-phosphoethanolamine + CO2</text>
        <dbReference type="Rhea" id="RHEA:20828"/>
        <dbReference type="ChEBI" id="CHEBI:15378"/>
        <dbReference type="ChEBI" id="CHEBI:16526"/>
        <dbReference type="ChEBI" id="CHEBI:57262"/>
        <dbReference type="ChEBI" id="CHEBI:64612"/>
        <dbReference type="EC" id="4.1.1.65"/>
    </reaction>
</comment>
<evidence type="ECO:0000313" key="13">
    <source>
        <dbReference type="EMBL" id="CAA6798993.1"/>
    </source>
</evidence>
<gene>
    <name evidence="11" type="primary">psd</name>
    <name evidence="13" type="ORF">HELGO_WM28477</name>
</gene>
<feature type="chain" id="PRO_5028545294" description="Phosphatidylserine decarboxylase alpha chain" evidence="11">
    <location>
        <begin position="191"/>
        <end position="222"/>
    </location>
</feature>
<comment type="subcellular location">
    <subcellularLocation>
        <location evidence="11">Cell membrane</location>
        <topology evidence="11">Peripheral membrane protein</topology>
    </subcellularLocation>
</comment>
<dbReference type="NCBIfam" id="NF003678">
    <property type="entry name" value="PRK05305.1-2"/>
    <property type="match status" value="1"/>
</dbReference>
<keyword evidence="12" id="KW-1133">Transmembrane helix</keyword>
<feature type="transmembrane region" description="Helical" evidence="12">
    <location>
        <begin position="12"/>
        <end position="30"/>
    </location>
</feature>
<keyword evidence="6 11" id="KW-0865">Zymogen</keyword>
<feature type="active site" description="Schiff-base intermediate with substrate; via pyruvic acid" evidence="11">
    <location>
        <position position="191"/>
    </location>
</feature>
<dbReference type="PANTHER" id="PTHR35809">
    <property type="entry name" value="ARCHAETIDYLSERINE DECARBOXYLASE PROENZYME-RELATED"/>
    <property type="match status" value="1"/>
</dbReference>
<keyword evidence="10 11" id="KW-0670">Pyruvate</keyword>
<dbReference type="HAMAP" id="MF_00664">
    <property type="entry name" value="PS_decarb_PSD_A"/>
    <property type="match status" value="1"/>
</dbReference>
<evidence type="ECO:0000256" key="8">
    <source>
        <dbReference type="ARBA" id="ARBA00023239"/>
    </source>
</evidence>
<dbReference type="GO" id="GO:0005886">
    <property type="term" value="C:plasma membrane"/>
    <property type="evidence" value="ECO:0007669"/>
    <property type="project" value="UniProtKB-SubCell"/>
</dbReference>
<dbReference type="InterPro" id="IPR033175">
    <property type="entry name" value="PSD-A"/>
</dbReference>
<dbReference type="Pfam" id="PF02666">
    <property type="entry name" value="PS_Dcarbxylase"/>
    <property type="match status" value="1"/>
</dbReference>
<dbReference type="GO" id="GO:0004609">
    <property type="term" value="F:phosphatidylserine decarboxylase activity"/>
    <property type="evidence" value="ECO:0007669"/>
    <property type="project" value="UniProtKB-UniRule"/>
</dbReference>
<dbReference type="PANTHER" id="PTHR35809:SF1">
    <property type="entry name" value="ARCHAETIDYLSERINE DECARBOXYLASE PROENZYME-RELATED"/>
    <property type="match status" value="1"/>
</dbReference>
<feature type="modified residue" description="Pyruvic acid (Ser); by autocatalysis" evidence="11">
    <location>
        <position position="191"/>
    </location>
</feature>
<evidence type="ECO:0000256" key="6">
    <source>
        <dbReference type="ARBA" id="ARBA00023145"/>
    </source>
</evidence>
<comment type="function">
    <text evidence="11">Catalyzes the formation of phosphatidylethanolamine (PtdEtn) from phosphatidylserine (PtdSer).</text>
</comment>
<comment type="pathway">
    <text evidence="11">Phospholipid metabolism; phosphatidylethanolamine biosynthesis; phosphatidylethanolamine from CDP-diacylglycerol: step 2/2.</text>
</comment>
<comment type="cofactor">
    <cofactor evidence="11">
        <name>pyruvate</name>
        <dbReference type="ChEBI" id="CHEBI:15361"/>
    </cofactor>
    <text evidence="11">Binds 1 pyruvoyl group covalently per subunit.</text>
</comment>
<dbReference type="EC" id="4.1.1.65" evidence="11"/>
<keyword evidence="8 11" id="KW-0456">Lyase</keyword>
<comment type="subunit">
    <text evidence="11">Heterodimer of a large membrane-associated beta subunit and a small pyruvoyl-containing alpha subunit.</text>
</comment>
<feature type="chain" id="PRO_5028545295" description="Phosphatidylserine decarboxylase beta chain" evidence="11">
    <location>
        <begin position="1"/>
        <end position="190"/>
    </location>
</feature>
<sequence>MFRFHKEGKASITLVGLVAVGIVVATWLLIPSSLFWLQIVLTFVAADLLMFILQFFRNPVRQIAKLDNNVIYAPADGKIVVIEETTENEFLNEKCIQVSIFMSPLNVHVNRNPISGLVKYSKYHPGKFLMAWNPKASTENERTTIAYELPNGQRLVMRQIAGFLARRIVNYLKAGDKVTQGEDMGFIKLGSRVDLFLPLGTEIKVKLDDMVSGNLSVIGHLK</sequence>
<keyword evidence="1 11" id="KW-1003">Cell membrane</keyword>
<proteinExistence type="inferred from homology"/>